<feature type="domain" description="Flavin reductase like" evidence="1">
    <location>
        <begin position="3"/>
        <end position="58"/>
    </location>
</feature>
<comment type="caution">
    <text evidence="2">The sequence shown here is derived from an EMBL/GenBank/DDBJ whole genome shotgun (WGS) entry which is preliminary data.</text>
</comment>
<gene>
    <name evidence="2" type="ORF">BN2476_650045</name>
</gene>
<reference evidence="2" key="1">
    <citation type="submission" date="2016-12" db="EMBL/GenBank/DDBJ databases">
        <authorList>
            <person name="Moulin L."/>
        </authorList>
    </citation>
    <scope>NUCLEOTIDE SEQUENCE [LARGE SCALE GENOMIC DNA]</scope>
    <source>
        <strain evidence="2">STM 7183</strain>
    </source>
</reference>
<dbReference type="EMBL" id="CYGY02000065">
    <property type="protein sequence ID" value="SIT48775.1"/>
    <property type="molecule type" value="Genomic_DNA"/>
</dbReference>
<evidence type="ECO:0000313" key="2">
    <source>
        <dbReference type="EMBL" id="SIT48775.1"/>
    </source>
</evidence>
<dbReference type="InterPro" id="IPR002563">
    <property type="entry name" value="Flavin_Rdtase-like_dom"/>
</dbReference>
<name>A0A1N7SN89_9BURK</name>
<dbReference type="GO" id="GO:0010181">
    <property type="term" value="F:FMN binding"/>
    <property type="evidence" value="ECO:0007669"/>
    <property type="project" value="InterPro"/>
</dbReference>
<dbReference type="Gene3D" id="2.30.110.10">
    <property type="entry name" value="Electron Transport, Fmn-binding Protein, Chain A"/>
    <property type="match status" value="1"/>
</dbReference>
<sequence length="84" mass="8946">MGETGLPVLANALTTFECQIGQVMETGSHNIFIANVVSPVVRQAEIGPLLYSTGASGQLALDQPRAIHELLWVSNWNLDAALDA</sequence>
<protein>
    <recommendedName>
        <fullName evidence="1">Flavin reductase like domain-containing protein</fullName>
    </recommendedName>
</protein>
<evidence type="ECO:0000313" key="3">
    <source>
        <dbReference type="Proteomes" id="UP000195569"/>
    </source>
</evidence>
<dbReference type="Proteomes" id="UP000195569">
    <property type="component" value="Unassembled WGS sequence"/>
</dbReference>
<organism evidence="2 3">
    <name type="scientific">Paraburkholderia piptadeniae</name>
    <dbReference type="NCBI Taxonomy" id="1701573"/>
    <lineage>
        <taxon>Bacteria</taxon>
        <taxon>Pseudomonadati</taxon>
        <taxon>Pseudomonadota</taxon>
        <taxon>Betaproteobacteria</taxon>
        <taxon>Burkholderiales</taxon>
        <taxon>Burkholderiaceae</taxon>
        <taxon>Paraburkholderia</taxon>
    </lineage>
</organism>
<keyword evidence="3" id="KW-1185">Reference proteome</keyword>
<dbReference type="RefSeq" id="WP_160111791.1">
    <property type="nucleotide sequence ID" value="NZ_CYGY02000065.1"/>
</dbReference>
<dbReference type="AlphaFoldDB" id="A0A1N7SN89"/>
<accession>A0A1N7SN89</accession>
<dbReference type="GO" id="GO:0016646">
    <property type="term" value="F:oxidoreductase activity, acting on the CH-NH group of donors, NAD or NADP as acceptor"/>
    <property type="evidence" value="ECO:0007669"/>
    <property type="project" value="UniProtKB-ARBA"/>
</dbReference>
<dbReference type="OrthoDB" id="8525727at2"/>
<proteinExistence type="predicted"/>
<dbReference type="InterPro" id="IPR012349">
    <property type="entry name" value="Split_barrel_FMN-bd"/>
</dbReference>
<dbReference type="Pfam" id="PF01613">
    <property type="entry name" value="Flavin_Reduct"/>
    <property type="match status" value="1"/>
</dbReference>
<dbReference type="SUPFAM" id="SSF50475">
    <property type="entry name" value="FMN-binding split barrel"/>
    <property type="match status" value="1"/>
</dbReference>
<evidence type="ECO:0000259" key="1">
    <source>
        <dbReference type="Pfam" id="PF01613"/>
    </source>
</evidence>